<dbReference type="RefSeq" id="WP_111373985.1">
    <property type="nucleotide sequence ID" value="NZ_CP029480.1"/>
</dbReference>
<keyword evidence="14" id="KW-1185">Reference proteome</keyword>
<evidence type="ECO:0000259" key="12">
    <source>
        <dbReference type="PROSITE" id="PS50885"/>
    </source>
</evidence>
<dbReference type="EMBL" id="CP029480">
    <property type="protein sequence ID" value="AWW00619.1"/>
    <property type="molecule type" value="Genomic_DNA"/>
</dbReference>
<sequence length="455" mass="52428">MTLRRRISVGAASVFSVFLALACILIYSTSAQYRKTEFINRLQDKALTTAKLLLEVKEVDKQLLKLIDQNTIYKLLDEKTIVFDDASNLIYSSLDDTEIRWNQNDLDLLKKDGFFYRNENDTEVVGMYYDFEQRDYFVITSARDKYGKRKLAYLMYILLVTFFAGSILVWISTRFLIKSLLLPLENFKAQIVNISANKLNHRITGNNRNDEIETLANSFNSMIERIDGAFESQKEFTANASHELKTPLTRIAFQLEGMMQNYTHPPEVLDYLKSIKNDVHQMSDLINTLLLLSRLEKQEKGKDFEKVRVDELIFAAYEEMKKLNPLYDMKFEIVETIGGEYQMEVMGIKALLQIAVNNLIKNAFLYASHNSIQVKIISEPSVGVQVLIENEGQTISKSEQMRLFSSFMRGSNATKVNGYGLGLRITKRILQFHNADLAYESPSSLLNRFRIGFKI</sequence>
<proteinExistence type="predicted"/>
<dbReference type="Pfam" id="PF00672">
    <property type="entry name" value="HAMP"/>
    <property type="match status" value="1"/>
</dbReference>
<dbReference type="SUPFAM" id="SSF55874">
    <property type="entry name" value="ATPase domain of HSP90 chaperone/DNA topoisomerase II/histidine kinase"/>
    <property type="match status" value="1"/>
</dbReference>
<keyword evidence="7 13" id="KW-0418">Kinase</keyword>
<dbReference type="Pfam" id="PF00512">
    <property type="entry name" value="HisKA"/>
    <property type="match status" value="1"/>
</dbReference>
<evidence type="ECO:0000256" key="7">
    <source>
        <dbReference type="ARBA" id="ARBA00022777"/>
    </source>
</evidence>
<evidence type="ECO:0000256" key="5">
    <source>
        <dbReference type="ARBA" id="ARBA00022679"/>
    </source>
</evidence>
<dbReference type="FunFam" id="1.10.287.130:FF:000001">
    <property type="entry name" value="Two-component sensor histidine kinase"/>
    <property type="match status" value="1"/>
</dbReference>
<dbReference type="SMART" id="SM00304">
    <property type="entry name" value="HAMP"/>
    <property type="match status" value="1"/>
</dbReference>
<evidence type="ECO:0000259" key="11">
    <source>
        <dbReference type="PROSITE" id="PS50109"/>
    </source>
</evidence>
<dbReference type="InterPro" id="IPR036097">
    <property type="entry name" value="HisK_dim/P_sf"/>
</dbReference>
<evidence type="ECO:0000256" key="4">
    <source>
        <dbReference type="ARBA" id="ARBA00022553"/>
    </source>
</evidence>
<feature type="transmembrane region" description="Helical" evidence="10">
    <location>
        <begin position="6"/>
        <end position="27"/>
    </location>
</feature>
<dbReference type="Gene3D" id="6.10.340.10">
    <property type="match status" value="1"/>
</dbReference>
<feature type="transmembrane region" description="Helical" evidence="10">
    <location>
        <begin position="151"/>
        <end position="171"/>
    </location>
</feature>
<dbReference type="CDD" id="cd06225">
    <property type="entry name" value="HAMP"/>
    <property type="match status" value="1"/>
</dbReference>
<dbReference type="KEGG" id="als:DJ013_21485"/>
<feature type="domain" description="HAMP" evidence="12">
    <location>
        <begin position="178"/>
        <end position="231"/>
    </location>
</feature>
<dbReference type="GO" id="GO:0005886">
    <property type="term" value="C:plasma membrane"/>
    <property type="evidence" value="ECO:0007669"/>
    <property type="project" value="TreeGrafter"/>
</dbReference>
<evidence type="ECO:0000256" key="2">
    <source>
        <dbReference type="ARBA" id="ARBA00004370"/>
    </source>
</evidence>
<name>A0A2Z4GI24_9BACT</name>
<dbReference type="PROSITE" id="PS50109">
    <property type="entry name" value="HIS_KIN"/>
    <property type="match status" value="1"/>
</dbReference>
<evidence type="ECO:0000256" key="8">
    <source>
        <dbReference type="ARBA" id="ARBA00022989"/>
    </source>
</evidence>
<dbReference type="Proteomes" id="UP000249873">
    <property type="component" value="Chromosome"/>
</dbReference>
<reference evidence="13 14" key="1">
    <citation type="submission" date="2018-05" db="EMBL/GenBank/DDBJ databases">
        <title>Complete genome sequence of Arcticibacterium luteifluviistationis SM1504T, a cytophagaceae bacterium isolated from Arctic surface seawater.</title>
        <authorList>
            <person name="Li Y."/>
            <person name="Qin Q.-L."/>
        </authorList>
    </citation>
    <scope>NUCLEOTIDE SEQUENCE [LARGE SCALE GENOMIC DNA]</scope>
    <source>
        <strain evidence="13 14">SM1504</strain>
    </source>
</reference>
<dbReference type="Gene3D" id="3.30.565.10">
    <property type="entry name" value="Histidine kinase-like ATPase, C-terminal domain"/>
    <property type="match status" value="1"/>
</dbReference>
<dbReference type="PANTHER" id="PTHR45436">
    <property type="entry name" value="SENSOR HISTIDINE KINASE YKOH"/>
    <property type="match status" value="1"/>
</dbReference>
<comment type="catalytic activity">
    <reaction evidence="1">
        <text>ATP + protein L-histidine = ADP + protein N-phospho-L-histidine.</text>
        <dbReference type="EC" id="2.7.13.3"/>
    </reaction>
</comment>
<dbReference type="InterPro" id="IPR005467">
    <property type="entry name" value="His_kinase_dom"/>
</dbReference>
<evidence type="ECO:0000313" key="14">
    <source>
        <dbReference type="Proteomes" id="UP000249873"/>
    </source>
</evidence>
<feature type="domain" description="Histidine kinase" evidence="11">
    <location>
        <begin position="239"/>
        <end position="455"/>
    </location>
</feature>
<keyword evidence="6 10" id="KW-0812">Transmembrane</keyword>
<dbReference type="InterPro" id="IPR003660">
    <property type="entry name" value="HAMP_dom"/>
</dbReference>
<gene>
    <name evidence="13" type="ORF">DJ013_21485</name>
</gene>
<protein>
    <recommendedName>
        <fullName evidence="3">histidine kinase</fullName>
        <ecNumber evidence="3">2.7.13.3</ecNumber>
    </recommendedName>
</protein>
<evidence type="ECO:0000256" key="3">
    <source>
        <dbReference type="ARBA" id="ARBA00012438"/>
    </source>
</evidence>
<keyword evidence="5" id="KW-0808">Transferase</keyword>
<keyword evidence="10" id="KW-0472">Membrane</keyword>
<keyword evidence="8 10" id="KW-1133">Transmembrane helix</keyword>
<dbReference type="InterPro" id="IPR036890">
    <property type="entry name" value="HATPase_C_sf"/>
</dbReference>
<dbReference type="GO" id="GO:0000155">
    <property type="term" value="F:phosphorelay sensor kinase activity"/>
    <property type="evidence" value="ECO:0007669"/>
    <property type="project" value="InterPro"/>
</dbReference>
<organism evidence="13 14">
    <name type="scientific">Arcticibacterium luteifluviistationis</name>
    <dbReference type="NCBI Taxonomy" id="1784714"/>
    <lineage>
        <taxon>Bacteria</taxon>
        <taxon>Pseudomonadati</taxon>
        <taxon>Bacteroidota</taxon>
        <taxon>Cytophagia</taxon>
        <taxon>Cytophagales</taxon>
        <taxon>Leadbetterellaceae</taxon>
        <taxon>Arcticibacterium</taxon>
    </lineage>
</organism>
<dbReference type="AlphaFoldDB" id="A0A2Z4GI24"/>
<dbReference type="OrthoDB" id="1522504at2"/>
<keyword evidence="4" id="KW-0597">Phosphoprotein</keyword>
<dbReference type="SMART" id="SM00388">
    <property type="entry name" value="HisKA"/>
    <property type="match status" value="1"/>
</dbReference>
<dbReference type="SMART" id="SM00387">
    <property type="entry name" value="HATPase_c"/>
    <property type="match status" value="1"/>
</dbReference>
<dbReference type="Gene3D" id="1.10.287.130">
    <property type="match status" value="1"/>
</dbReference>
<evidence type="ECO:0000256" key="6">
    <source>
        <dbReference type="ARBA" id="ARBA00022692"/>
    </source>
</evidence>
<dbReference type="SUPFAM" id="SSF158472">
    <property type="entry name" value="HAMP domain-like"/>
    <property type="match status" value="1"/>
</dbReference>
<dbReference type="CDD" id="cd00082">
    <property type="entry name" value="HisKA"/>
    <property type="match status" value="1"/>
</dbReference>
<dbReference type="EC" id="2.7.13.3" evidence="3"/>
<evidence type="ECO:0000256" key="10">
    <source>
        <dbReference type="SAM" id="Phobius"/>
    </source>
</evidence>
<dbReference type="PROSITE" id="PS51257">
    <property type="entry name" value="PROKAR_LIPOPROTEIN"/>
    <property type="match status" value="1"/>
</dbReference>
<dbReference type="InterPro" id="IPR003594">
    <property type="entry name" value="HATPase_dom"/>
</dbReference>
<dbReference type="PANTHER" id="PTHR45436:SF5">
    <property type="entry name" value="SENSOR HISTIDINE KINASE TRCS"/>
    <property type="match status" value="1"/>
</dbReference>
<dbReference type="Pfam" id="PF02518">
    <property type="entry name" value="HATPase_c"/>
    <property type="match status" value="1"/>
</dbReference>
<accession>A0A2Z4GI24</accession>
<dbReference type="InterPro" id="IPR003661">
    <property type="entry name" value="HisK_dim/P_dom"/>
</dbReference>
<evidence type="ECO:0000256" key="1">
    <source>
        <dbReference type="ARBA" id="ARBA00000085"/>
    </source>
</evidence>
<comment type="subcellular location">
    <subcellularLocation>
        <location evidence="2">Membrane</location>
    </subcellularLocation>
</comment>
<keyword evidence="9" id="KW-0902">Two-component regulatory system</keyword>
<dbReference type="PROSITE" id="PS50885">
    <property type="entry name" value="HAMP"/>
    <property type="match status" value="1"/>
</dbReference>
<dbReference type="SUPFAM" id="SSF47384">
    <property type="entry name" value="Homodimeric domain of signal transducing histidine kinase"/>
    <property type="match status" value="1"/>
</dbReference>
<evidence type="ECO:0000313" key="13">
    <source>
        <dbReference type="EMBL" id="AWW00619.1"/>
    </source>
</evidence>
<evidence type="ECO:0000256" key="9">
    <source>
        <dbReference type="ARBA" id="ARBA00023012"/>
    </source>
</evidence>
<dbReference type="InterPro" id="IPR050428">
    <property type="entry name" value="TCS_sensor_his_kinase"/>
</dbReference>